<proteinExistence type="predicted"/>
<dbReference type="OrthoDB" id="4349400at2759"/>
<dbReference type="AlphaFoldDB" id="A0A9W9WJ22"/>
<name>A0A9W9WJ22_9EURO</name>
<keyword evidence="2" id="KW-1185">Reference proteome</keyword>
<accession>A0A9W9WJ22</accession>
<evidence type="ECO:0000313" key="1">
    <source>
        <dbReference type="EMBL" id="KAJ5465968.1"/>
    </source>
</evidence>
<sequence length="78" mass="8453">MNENTQRKIMPVASNSLTQSAIEAYTHAMQAYTLSQISFLDISEIHEISDRDSDDVPTIGVLYQGLSPPIAAGTKEAA</sequence>
<dbReference type="Proteomes" id="UP001147760">
    <property type="component" value="Unassembled WGS sequence"/>
</dbReference>
<organism evidence="1 2">
    <name type="scientific">Penicillium desertorum</name>
    <dbReference type="NCBI Taxonomy" id="1303715"/>
    <lineage>
        <taxon>Eukaryota</taxon>
        <taxon>Fungi</taxon>
        <taxon>Dikarya</taxon>
        <taxon>Ascomycota</taxon>
        <taxon>Pezizomycotina</taxon>
        <taxon>Eurotiomycetes</taxon>
        <taxon>Eurotiomycetidae</taxon>
        <taxon>Eurotiales</taxon>
        <taxon>Aspergillaceae</taxon>
        <taxon>Penicillium</taxon>
    </lineage>
</organism>
<reference evidence="1" key="1">
    <citation type="submission" date="2022-12" db="EMBL/GenBank/DDBJ databases">
        <authorList>
            <person name="Petersen C."/>
        </authorList>
    </citation>
    <scope>NUCLEOTIDE SEQUENCE</scope>
    <source>
        <strain evidence="1">IBT 17660</strain>
    </source>
</reference>
<gene>
    <name evidence="1" type="ORF">N7530_009755</name>
</gene>
<reference evidence="1" key="2">
    <citation type="journal article" date="2023" name="IMA Fungus">
        <title>Comparative genomic study of the Penicillium genus elucidates a diverse pangenome and 15 lateral gene transfer events.</title>
        <authorList>
            <person name="Petersen C."/>
            <person name="Sorensen T."/>
            <person name="Nielsen M.R."/>
            <person name="Sondergaard T.E."/>
            <person name="Sorensen J.L."/>
            <person name="Fitzpatrick D.A."/>
            <person name="Frisvad J.C."/>
            <person name="Nielsen K.L."/>
        </authorList>
    </citation>
    <scope>NUCLEOTIDE SEQUENCE</scope>
    <source>
        <strain evidence="1">IBT 17660</strain>
    </source>
</reference>
<dbReference type="EMBL" id="JAPWDO010000006">
    <property type="protein sequence ID" value="KAJ5465968.1"/>
    <property type="molecule type" value="Genomic_DNA"/>
</dbReference>
<evidence type="ECO:0000313" key="2">
    <source>
        <dbReference type="Proteomes" id="UP001147760"/>
    </source>
</evidence>
<comment type="caution">
    <text evidence="1">The sequence shown here is derived from an EMBL/GenBank/DDBJ whole genome shotgun (WGS) entry which is preliminary data.</text>
</comment>
<protein>
    <submittedName>
        <fullName evidence="1">Uncharacterized protein</fullName>
    </submittedName>
</protein>